<evidence type="ECO:0000313" key="3">
    <source>
        <dbReference type="Proteomes" id="UP000670092"/>
    </source>
</evidence>
<feature type="transmembrane region" description="Helical" evidence="1">
    <location>
        <begin position="73"/>
        <end position="94"/>
    </location>
</feature>
<gene>
    <name evidence="2" type="ORF">I7I52_07788</name>
</gene>
<accession>A0A8H8CUY8</accession>
<sequence length="122" mass="13632">MCKRICRDLFHWPYPHCLTSGNANTIYGADSNKVSATLAAQWGNQFKFIFDSKQIYGRSTLGQGHTNFAPSTIYLAISCLRILSSTAFMIYLLVLELSMSALAVPPHSLLTLFDRKLPVTRS</sequence>
<keyword evidence="1" id="KW-1133">Transmembrane helix</keyword>
<dbReference type="EMBL" id="JAEVHI010000005">
    <property type="protein sequence ID" value="KAG5290689.1"/>
    <property type="molecule type" value="Genomic_DNA"/>
</dbReference>
<dbReference type="AlphaFoldDB" id="A0A8H8CUY8"/>
<dbReference type="Proteomes" id="UP000670092">
    <property type="component" value="Unassembled WGS sequence"/>
</dbReference>
<dbReference type="VEuPathDB" id="FungiDB:I7I52_07788"/>
<evidence type="ECO:0000313" key="2">
    <source>
        <dbReference type="EMBL" id="KAG5290689.1"/>
    </source>
</evidence>
<keyword evidence="1" id="KW-0472">Membrane</keyword>
<protein>
    <submittedName>
        <fullName evidence="2">Uncharacterized protein</fullName>
    </submittedName>
</protein>
<name>A0A8H8CUY8_AJECA</name>
<organism evidence="2 3">
    <name type="scientific">Ajellomyces capsulatus</name>
    <name type="common">Darling's disease fungus</name>
    <name type="synonym">Histoplasma capsulatum</name>
    <dbReference type="NCBI Taxonomy" id="5037"/>
    <lineage>
        <taxon>Eukaryota</taxon>
        <taxon>Fungi</taxon>
        <taxon>Dikarya</taxon>
        <taxon>Ascomycota</taxon>
        <taxon>Pezizomycotina</taxon>
        <taxon>Eurotiomycetes</taxon>
        <taxon>Eurotiomycetidae</taxon>
        <taxon>Onygenales</taxon>
        <taxon>Ajellomycetaceae</taxon>
        <taxon>Histoplasma</taxon>
    </lineage>
</organism>
<proteinExistence type="predicted"/>
<reference evidence="2 3" key="1">
    <citation type="submission" date="2021-01" db="EMBL/GenBank/DDBJ databases">
        <title>Chromosome-level genome assembly of a human fungal pathogen reveals clustering of transcriptionally co-regulated genes.</title>
        <authorList>
            <person name="Voorhies M."/>
            <person name="Cohen S."/>
            <person name="Shea T.P."/>
            <person name="Petrus S."/>
            <person name="Munoz J.F."/>
            <person name="Poplawski S."/>
            <person name="Goldman W.E."/>
            <person name="Michael T."/>
            <person name="Cuomo C.A."/>
            <person name="Sil A."/>
            <person name="Beyhan S."/>
        </authorList>
    </citation>
    <scope>NUCLEOTIDE SEQUENCE [LARGE SCALE GENOMIC DNA]</scope>
    <source>
        <strain evidence="2 3">G184AR</strain>
    </source>
</reference>
<evidence type="ECO:0000256" key="1">
    <source>
        <dbReference type="SAM" id="Phobius"/>
    </source>
</evidence>
<keyword evidence="1" id="KW-0812">Transmembrane</keyword>
<comment type="caution">
    <text evidence="2">The sequence shown here is derived from an EMBL/GenBank/DDBJ whole genome shotgun (WGS) entry which is preliminary data.</text>
</comment>